<dbReference type="PRINTS" id="PR00371">
    <property type="entry name" value="FPNCR"/>
</dbReference>
<dbReference type="Proteomes" id="UP000009022">
    <property type="component" value="Unassembled WGS sequence"/>
</dbReference>
<dbReference type="PROSITE" id="PS50902">
    <property type="entry name" value="FLAVODOXIN_LIKE"/>
    <property type="match status" value="1"/>
</dbReference>
<evidence type="ECO:0000256" key="13">
    <source>
        <dbReference type="ARBA" id="ARBA00047419"/>
    </source>
</evidence>
<dbReference type="GO" id="GO:0005634">
    <property type="term" value="C:nucleus"/>
    <property type="evidence" value="ECO:0000318"/>
    <property type="project" value="GO_Central"/>
</dbReference>
<dbReference type="FunFam" id="3.90.440.10:FF:000001">
    <property type="entry name" value="Endothelial nitric oxide synthase"/>
    <property type="match status" value="1"/>
</dbReference>
<dbReference type="GO" id="GO:0005886">
    <property type="term" value="C:plasma membrane"/>
    <property type="evidence" value="ECO:0000318"/>
    <property type="project" value="GO_Central"/>
</dbReference>
<dbReference type="Pfam" id="PF00258">
    <property type="entry name" value="Flavodoxin_1"/>
    <property type="match status" value="1"/>
</dbReference>
<evidence type="ECO:0000256" key="15">
    <source>
        <dbReference type="PIRSR" id="PIRSR000333-1"/>
    </source>
</evidence>
<dbReference type="Gene3D" id="3.90.1230.10">
    <property type="entry name" value="Nitric Oxide Synthase, Chain A, domain 3"/>
    <property type="match status" value="1"/>
</dbReference>
<reference evidence="18 19" key="1">
    <citation type="journal article" date="2008" name="Nature">
        <title>The Trichoplax genome and the nature of placozoans.</title>
        <authorList>
            <person name="Srivastava M."/>
            <person name="Begovic E."/>
            <person name="Chapman J."/>
            <person name="Putnam N.H."/>
            <person name="Hellsten U."/>
            <person name="Kawashima T."/>
            <person name="Kuo A."/>
            <person name="Mitros T."/>
            <person name="Salamov A."/>
            <person name="Carpenter M.L."/>
            <person name="Signorovitch A.Y."/>
            <person name="Moreno M.A."/>
            <person name="Kamm K."/>
            <person name="Grimwood J."/>
            <person name="Schmutz J."/>
            <person name="Shapiro H."/>
            <person name="Grigoriev I.V."/>
            <person name="Buss L.W."/>
            <person name="Schierwater B."/>
            <person name="Dellaporta S.L."/>
            <person name="Rokhsar D.S."/>
        </authorList>
    </citation>
    <scope>NUCLEOTIDE SEQUENCE [LARGE SCALE GENOMIC DNA]</scope>
    <source>
        <strain evidence="18 19">Grell-BS-1999</strain>
    </source>
</reference>
<dbReference type="GO" id="GO:0006527">
    <property type="term" value="P:L-arginine catabolic process"/>
    <property type="evidence" value="ECO:0000318"/>
    <property type="project" value="GO_Central"/>
</dbReference>
<keyword evidence="12 14" id="KW-0408">Iron</keyword>
<keyword evidence="8 14" id="KW-0274">FAD</keyword>
<dbReference type="SUPFAM" id="SSF63380">
    <property type="entry name" value="Riboflavin synthase domain-like"/>
    <property type="match status" value="1"/>
</dbReference>
<dbReference type="OMA" id="HLFQMLY"/>
<evidence type="ECO:0000256" key="6">
    <source>
        <dbReference type="ARBA" id="ARBA00022643"/>
    </source>
</evidence>
<keyword evidence="11 14" id="KW-0560">Oxidoreductase</keyword>
<evidence type="ECO:0000256" key="7">
    <source>
        <dbReference type="ARBA" id="ARBA00022723"/>
    </source>
</evidence>
<evidence type="ECO:0000256" key="1">
    <source>
        <dbReference type="ARBA" id="ARBA00001950"/>
    </source>
</evidence>
<name>B3S994_TRIAD</name>
<protein>
    <recommendedName>
        <fullName evidence="14">Nitric oxide synthase</fullName>
        <ecNumber evidence="14">1.14.13.39</ecNumber>
    </recommendedName>
</protein>
<keyword evidence="5" id="KW-0285">Flavoprotein</keyword>
<dbReference type="GO" id="GO:0050660">
    <property type="term" value="F:flavin adenine dinucleotide binding"/>
    <property type="evidence" value="ECO:0000318"/>
    <property type="project" value="GO_Central"/>
</dbReference>
<dbReference type="InterPro" id="IPR012144">
    <property type="entry name" value="NOS_euk"/>
</dbReference>
<dbReference type="Gene3D" id="3.40.50.80">
    <property type="entry name" value="Nucleotide-binding domain of ferredoxin-NADP reductase (FNR) module"/>
    <property type="match status" value="1"/>
</dbReference>
<dbReference type="InterPro" id="IPR001094">
    <property type="entry name" value="Flavdoxin-like"/>
</dbReference>
<dbReference type="CTD" id="6758022"/>
<dbReference type="InterPro" id="IPR023173">
    <property type="entry name" value="NADPH_Cyt_P450_Rdtase_alpha"/>
</dbReference>
<feature type="binding site" description="axial binding residue" evidence="15">
    <location>
        <position position="130"/>
    </location>
    <ligand>
        <name>heme b</name>
        <dbReference type="ChEBI" id="CHEBI:60344"/>
    </ligand>
    <ligandPart>
        <name>Fe</name>
        <dbReference type="ChEBI" id="CHEBI:18248"/>
    </ligandPart>
</feature>
<dbReference type="EMBL" id="DS985258">
    <property type="protein sequence ID" value="EDV20662.1"/>
    <property type="molecule type" value="Genomic_DNA"/>
</dbReference>
<gene>
    <name evidence="18" type="ORF">TRIADDRAFT_31504</name>
</gene>
<dbReference type="KEGG" id="tad:TRIADDRAFT_31504"/>
<dbReference type="FunFam" id="1.20.990.10:FF:000002">
    <property type="entry name" value="Nitric oxide synthase"/>
    <property type="match status" value="1"/>
</dbReference>
<evidence type="ECO:0000256" key="5">
    <source>
        <dbReference type="ARBA" id="ARBA00022630"/>
    </source>
</evidence>
<evidence type="ECO:0000256" key="2">
    <source>
        <dbReference type="ARBA" id="ARBA00001970"/>
    </source>
</evidence>
<keyword evidence="9 14" id="KW-0521">NADP</keyword>
<dbReference type="InterPro" id="IPR008254">
    <property type="entry name" value="Flavodoxin/NO_synth"/>
</dbReference>
<sequence>MDSQSAVPNLEGQTFMRLQNLITTEQTTDTFHQRATTIPSCTGKRCLGSLMQIPEKIKRENGLKPKELVIKEATEFLQEYYASIRKEGSEAHLKRKADVIEEIQAKGLYDLTEQELTYGARLSWRNASRCIGRIQWSNLHIFDARDAVTATDMYDAIISHLKYGTNNGNLRSAMTIFPPRANDSHDFRVWNIQLVRYAGYEQPDGSVIGDPANVEFTKICESYGWKGKGGMFDVLPLLLQANGEDPELFEIPSDLVLEVPISHPEYEWFEELKLRWYALPAVSCLLLDIGGVEFPACPFNGWYMVTEIGARDFGDENRYNLCKPVAQRMKLDTRTETTLWRDKAIVEINCAVMHSFLKHGVTLVDHHSTSNSFMQHLQNEQKLRGGCPADWVWVVPPISGSATKVFHQEMLNYKIKPSLEYQVDAWKIHRRKTPIKTKEGKFKDIAKMVRLSTELMAKALAKRIKATILYSTETGTSERYGKMLKKLLDLAFDAKIYCLENYDFNNLDYENLVFVVTSTFGNADPPHNGEEFDKHLRHRLHSYHVQNQELVYFTIFLQTDNINCCREDYNALNDYGTRILNVKYSVFALGSRVYGDNFCAFGRFIDASLHKMGAERICPLGEGDELCGQEESFKIWADNALRTACNTFSIDLNSDFKTTNTLLTTVPAWSESNYRLVHKEKKPIKPLIEALSKIHSKKIQSATVISVTSLQSTTSLHYTILVKLDKGNNSSLNYAAGDHLSIFPGNDPEIVDALLTKLTDGQSPDTPIQMEYLNNEKNWTVDNHIPPIFTLREAFSRFVDISTPPTPQFLQYLVNQAKDEKEKSHLEELAKGQDEYEDWKFYENPNILDVIDKFPSLQIQSTLLLSKLPRLKQRYYSISSSMAMFPNEIHITVGVVQYYTKSGKLCRGVCSNWLNSLKEGATIHCFTKAAPSFQMPSNNSIPIIMVGPGTGIAPFRSFWQQRAIEEDNSSNNFGDMVLYFGCRTPVKDDIYREELEDCVNKKVIKEVYKAYSRAPDEPKQYVQDILSQNGNEVLAMLLDDDGHIYVCGDVSMAAGVTRAIQNILIDYGQFSQEDALEMTKNLKKNGRYHEDIFGLTLRTAEVTEKNRRASQR</sequence>
<dbReference type="RefSeq" id="XP_002116862.1">
    <property type="nucleotide sequence ID" value="XM_002116826.1"/>
</dbReference>
<evidence type="ECO:0000256" key="9">
    <source>
        <dbReference type="ARBA" id="ARBA00022857"/>
    </source>
</evidence>
<dbReference type="PROSITE" id="PS60001">
    <property type="entry name" value="NOS"/>
    <property type="match status" value="1"/>
</dbReference>
<comment type="similarity">
    <text evidence="3 14">Belongs to the NOS family.</text>
</comment>
<feature type="domain" description="FAD-binding FR-type" evidence="17">
    <location>
        <begin position="697"/>
        <end position="936"/>
    </location>
</feature>
<evidence type="ECO:0000313" key="18">
    <source>
        <dbReference type="EMBL" id="EDV20662.1"/>
    </source>
</evidence>
<evidence type="ECO:0000256" key="3">
    <source>
        <dbReference type="ARBA" id="ARBA00006267"/>
    </source>
</evidence>
<keyword evidence="19" id="KW-1185">Reference proteome</keyword>
<dbReference type="Pfam" id="PF02898">
    <property type="entry name" value="NO_synthase"/>
    <property type="match status" value="1"/>
</dbReference>
<dbReference type="GO" id="GO:0020037">
    <property type="term" value="F:heme binding"/>
    <property type="evidence" value="ECO:0007669"/>
    <property type="project" value="InterPro"/>
</dbReference>
<dbReference type="Pfam" id="PF00175">
    <property type="entry name" value="NAD_binding_1"/>
    <property type="match status" value="1"/>
</dbReference>
<dbReference type="InterPro" id="IPR036119">
    <property type="entry name" value="NOS_N_sf"/>
</dbReference>
<dbReference type="GO" id="GO:0004517">
    <property type="term" value="F:nitric-oxide synthase activity"/>
    <property type="evidence" value="ECO:0000318"/>
    <property type="project" value="GO_Central"/>
</dbReference>
<dbReference type="GO" id="GO:1903522">
    <property type="term" value="P:regulation of blood circulation"/>
    <property type="evidence" value="ECO:0007669"/>
    <property type="project" value="UniProtKB-ARBA"/>
</dbReference>
<dbReference type="PIRSF" id="PIRSF000333">
    <property type="entry name" value="NOS"/>
    <property type="match status" value="1"/>
</dbReference>
<dbReference type="STRING" id="10228.B3S994"/>
<dbReference type="GeneID" id="6758022"/>
<dbReference type="InterPro" id="IPR017927">
    <property type="entry name" value="FAD-bd_FR_type"/>
</dbReference>
<dbReference type="GO" id="GO:0005516">
    <property type="term" value="F:calmodulin binding"/>
    <property type="evidence" value="ECO:0007669"/>
    <property type="project" value="UniProtKB-KW"/>
</dbReference>
<dbReference type="Gene3D" id="2.40.30.10">
    <property type="entry name" value="Translation factors"/>
    <property type="match status" value="1"/>
</dbReference>
<dbReference type="InterPro" id="IPR039261">
    <property type="entry name" value="FNR_nucleotide-bd"/>
</dbReference>
<keyword evidence="10 14" id="KW-0112">Calmodulin-binding</keyword>
<organism evidence="18 19">
    <name type="scientific">Trichoplax adhaerens</name>
    <name type="common">Trichoplax reptans</name>
    <dbReference type="NCBI Taxonomy" id="10228"/>
    <lineage>
        <taxon>Eukaryota</taxon>
        <taxon>Metazoa</taxon>
        <taxon>Placozoa</taxon>
        <taxon>Uniplacotomia</taxon>
        <taxon>Trichoplacea</taxon>
        <taxon>Trichoplacidae</taxon>
        <taxon>Trichoplax</taxon>
    </lineage>
</organism>
<dbReference type="PROSITE" id="PS51384">
    <property type="entry name" value="FAD_FR"/>
    <property type="match status" value="1"/>
</dbReference>
<dbReference type="InterPro" id="IPR001709">
    <property type="entry name" value="Flavoprot_Pyr_Nucl_cyt_Rdtase"/>
</dbReference>
<dbReference type="FunFam" id="3.40.50.360:FF:000077">
    <property type="entry name" value="Nitric oxide synthase"/>
    <property type="match status" value="1"/>
</dbReference>
<comment type="function">
    <text evidence="14">Produces nitric oxide (NO) which is a messenger molecule with diverse functions.</text>
</comment>
<dbReference type="Gene3D" id="3.40.50.360">
    <property type="match status" value="1"/>
</dbReference>
<feature type="domain" description="Flavodoxin-like" evidence="16">
    <location>
        <begin position="466"/>
        <end position="641"/>
    </location>
</feature>
<evidence type="ECO:0000259" key="16">
    <source>
        <dbReference type="PROSITE" id="PS50902"/>
    </source>
</evidence>
<keyword evidence="4 14" id="KW-0349">Heme</keyword>
<comment type="cofactor">
    <cofactor evidence="14">
        <name>FMN</name>
        <dbReference type="ChEBI" id="CHEBI:58210"/>
    </cofactor>
    <text evidence="14">Binds 1 FMN.</text>
</comment>
<evidence type="ECO:0000256" key="10">
    <source>
        <dbReference type="ARBA" id="ARBA00022860"/>
    </source>
</evidence>
<dbReference type="InterPro" id="IPR029039">
    <property type="entry name" value="Flavoprotein-like_sf"/>
</dbReference>
<dbReference type="InterPro" id="IPR050607">
    <property type="entry name" value="NOS"/>
</dbReference>
<dbReference type="OrthoDB" id="1688044at2759"/>
<evidence type="ECO:0000256" key="11">
    <source>
        <dbReference type="ARBA" id="ARBA00023002"/>
    </source>
</evidence>
<dbReference type="FunFam" id="3.40.50.80:FF:000003">
    <property type="entry name" value="Nitric oxide synthase"/>
    <property type="match status" value="1"/>
</dbReference>
<dbReference type="PhylomeDB" id="B3S994"/>
<dbReference type="FunCoup" id="B3S994">
    <property type="interactions" value="625"/>
</dbReference>
<dbReference type="PANTHER" id="PTHR43410:SF1">
    <property type="entry name" value="NITRIC OXIDE SYNTHASE"/>
    <property type="match status" value="1"/>
</dbReference>
<dbReference type="InterPro" id="IPR044944">
    <property type="entry name" value="NOS_dom_3"/>
</dbReference>
<dbReference type="SUPFAM" id="SSF52343">
    <property type="entry name" value="Ferredoxin reductase-like, C-terminal NADP-linked domain"/>
    <property type="match status" value="1"/>
</dbReference>
<dbReference type="CDD" id="cd00795">
    <property type="entry name" value="NOS_oxygenase_euk"/>
    <property type="match status" value="1"/>
</dbReference>
<dbReference type="InterPro" id="IPR017938">
    <property type="entry name" value="Riboflavin_synthase-like_b-brl"/>
</dbReference>
<dbReference type="eggNOG" id="KOG1158">
    <property type="taxonomic scope" value="Eukaryota"/>
</dbReference>
<evidence type="ECO:0000313" key="19">
    <source>
        <dbReference type="Proteomes" id="UP000009022"/>
    </source>
</evidence>
<dbReference type="InterPro" id="IPR001433">
    <property type="entry name" value="OxRdtase_FAD/NAD-bd"/>
</dbReference>
<dbReference type="FunFam" id="3.90.1230.10:FF:000001">
    <property type="entry name" value="Nitric oxide synthase, brain"/>
    <property type="match status" value="1"/>
</dbReference>
<comment type="cofactor">
    <cofactor evidence="14">
        <name>FAD</name>
        <dbReference type="ChEBI" id="CHEBI:57692"/>
    </cofactor>
    <text evidence="14">Binds 1 FAD.</text>
</comment>
<dbReference type="SUPFAM" id="SSF56512">
    <property type="entry name" value="Nitric oxide (NO) synthase oxygenase domain"/>
    <property type="match status" value="1"/>
</dbReference>
<dbReference type="GO" id="GO:0010181">
    <property type="term" value="F:FMN binding"/>
    <property type="evidence" value="ECO:0000318"/>
    <property type="project" value="GO_Central"/>
</dbReference>
<dbReference type="InParanoid" id="B3S994"/>
<dbReference type="SUPFAM" id="SSF52218">
    <property type="entry name" value="Flavoproteins"/>
    <property type="match status" value="1"/>
</dbReference>
<dbReference type="GO" id="GO:0007263">
    <property type="term" value="P:nitric oxide mediated signal transduction"/>
    <property type="evidence" value="ECO:0000318"/>
    <property type="project" value="GO_Central"/>
</dbReference>
<dbReference type="GO" id="GO:0006809">
    <property type="term" value="P:nitric oxide biosynthetic process"/>
    <property type="evidence" value="ECO:0000318"/>
    <property type="project" value="GO_Central"/>
</dbReference>
<evidence type="ECO:0000256" key="4">
    <source>
        <dbReference type="ARBA" id="ARBA00022617"/>
    </source>
</evidence>
<dbReference type="GO" id="GO:0050661">
    <property type="term" value="F:NADP binding"/>
    <property type="evidence" value="ECO:0007669"/>
    <property type="project" value="InterPro"/>
</dbReference>
<dbReference type="InterPro" id="IPR044940">
    <property type="entry name" value="NOS_dom_2"/>
</dbReference>
<dbReference type="PANTHER" id="PTHR43410">
    <property type="entry name" value="NITRIC OXIDE SYNTHASE OXYGENASE"/>
    <property type="match status" value="1"/>
</dbReference>
<evidence type="ECO:0000256" key="12">
    <source>
        <dbReference type="ARBA" id="ARBA00023004"/>
    </source>
</evidence>
<dbReference type="GO" id="GO:0032496">
    <property type="term" value="P:response to lipopolysaccharide"/>
    <property type="evidence" value="ECO:0000318"/>
    <property type="project" value="GO_Central"/>
</dbReference>
<comment type="cofactor">
    <cofactor evidence="1">
        <name>(6R)-L-erythro-5,6,7,8-tetrahydrobiopterin</name>
        <dbReference type="ChEBI" id="CHEBI:59560"/>
    </cofactor>
</comment>
<evidence type="ECO:0000256" key="8">
    <source>
        <dbReference type="ARBA" id="ARBA00022827"/>
    </source>
</evidence>
<dbReference type="HOGENOM" id="CLU_001570_16_0_1"/>
<dbReference type="EC" id="1.14.13.39" evidence="14"/>
<dbReference type="Pfam" id="PF00667">
    <property type="entry name" value="FAD_binding_1"/>
    <property type="match status" value="1"/>
</dbReference>
<dbReference type="Gene3D" id="3.90.340.10">
    <property type="entry name" value="Nitric Oxide Synthase, Chain A, domain 1"/>
    <property type="match status" value="1"/>
</dbReference>
<dbReference type="GO" id="GO:0005829">
    <property type="term" value="C:cytosol"/>
    <property type="evidence" value="ECO:0000318"/>
    <property type="project" value="GO_Central"/>
</dbReference>
<evidence type="ECO:0000256" key="14">
    <source>
        <dbReference type="PIRNR" id="PIRNR000333"/>
    </source>
</evidence>
<evidence type="ECO:0000259" key="17">
    <source>
        <dbReference type="PROSITE" id="PS51384"/>
    </source>
</evidence>
<comment type="cofactor">
    <cofactor evidence="2 14">
        <name>heme b</name>
        <dbReference type="ChEBI" id="CHEBI:60344"/>
    </cofactor>
</comment>
<dbReference type="InterPro" id="IPR003097">
    <property type="entry name" value="CysJ-like_FAD-binding"/>
</dbReference>
<accession>B3S994</accession>
<dbReference type="InterPro" id="IPR044943">
    <property type="entry name" value="NOS_dom_1"/>
</dbReference>
<dbReference type="GO" id="GO:0009725">
    <property type="term" value="P:response to hormone"/>
    <property type="evidence" value="ECO:0000318"/>
    <property type="project" value="GO_Central"/>
</dbReference>
<dbReference type="Gene3D" id="3.90.440.10">
    <property type="entry name" value="Nitric Oxide Synthase,Heme Domain,Chain A domain 2"/>
    <property type="match status" value="1"/>
</dbReference>
<dbReference type="Gene3D" id="1.20.990.10">
    <property type="entry name" value="NADPH-cytochrome p450 Reductase, Chain A, domain 3"/>
    <property type="match status" value="1"/>
</dbReference>
<dbReference type="GO" id="GO:0046872">
    <property type="term" value="F:metal ion binding"/>
    <property type="evidence" value="ECO:0007669"/>
    <property type="project" value="UniProtKB-KW"/>
</dbReference>
<dbReference type="AlphaFoldDB" id="B3S994"/>
<keyword evidence="7 14" id="KW-0479">Metal-binding</keyword>
<keyword evidence="6 14" id="KW-0288">FMN</keyword>
<dbReference type="PRINTS" id="PR00369">
    <property type="entry name" value="FLAVODOXIN"/>
</dbReference>
<dbReference type="InterPro" id="IPR004030">
    <property type="entry name" value="NOS_N"/>
</dbReference>
<comment type="catalytic activity">
    <reaction evidence="13">
        <text>2 L-arginine + 3 NADPH + 4 O2 + H(+) = 2 L-citrulline + 2 nitric oxide + 3 NADP(+) + 4 H2O</text>
        <dbReference type="Rhea" id="RHEA:19897"/>
        <dbReference type="ChEBI" id="CHEBI:15377"/>
        <dbReference type="ChEBI" id="CHEBI:15378"/>
        <dbReference type="ChEBI" id="CHEBI:15379"/>
        <dbReference type="ChEBI" id="CHEBI:16480"/>
        <dbReference type="ChEBI" id="CHEBI:32682"/>
        <dbReference type="ChEBI" id="CHEBI:57743"/>
        <dbReference type="ChEBI" id="CHEBI:57783"/>
        <dbReference type="ChEBI" id="CHEBI:58349"/>
        <dbReference type="EC" id="1.14.13.39"/>
    </reaction>
    <physiologicalReaction direction="left-to-right" evidence="13">
        <dbReference type="Rhea" id="RHEA:19898"/>
    </physiologicalReaction>
</comment>
<proteinExistence type="inferred from homology"/>